<dbReference type="InterPro" id="IPR036612">
    <property type="entry name" value="KH_dom_type_1_sf"/>
</dbReference>
<dbReference type="SMART" id="SM00322">
    <property type="entry name" value="KH"/>
    <property type="match status" value="3"/>
</dbReference>
<sequence length="635" mass="73597">MSTITQHQINEKIFDNRRGGVYDDSTTDNQFIQSLFNQPYMLTNPEMFRFREKIILPQLQGINYVGLIIGPKGTYQKKLEELTGCKILIRGKNSHKEGYPPQPDDHEEQHILILSDTEEKIIRAKDEVQKILRSDEQTRHQIRMQQLSDAQELSKKVYSVPIEDHLLTPYGPPSPHAYIKPVPNECVGLIIGKGGDTIRLIQLKSGARVQVAKKQIPNSTLRNVFIEGSLEKYEKANKLIEEIVEEHRKMHLSYQTLIAGVHPVTPPTGSSSDQYPKQLVDQQNTGRNNQINQGQMNNQMSQMQQQNPLIQMQPVFQPQQNSHMSIEQQRKAFLHHQEQCMQMQKQLEKNPFPGPHTYVSIPNAMTAYIIGFHGEKVKALHQQTGAYIFIPKDHNTLTDERVIQLSGNENSVQLCKNLIKNIIQQMAPHLNIDMDEFKATKQVVEENFKKFMSQQLIKKSEGSQFDENDAQEMLNLIKNEQMLAQGLMDQNQNMLLNNQQNGGGNNMQQQQQYLGMPYQQPMQQMMQDYSQLNNNYYQMAPQQQMQTQYQQPAYNHQIYPNYWQQQHIQQQHQLQPLLMNPNWINHNYGIKTDESQQQQQNQMTQQNLNKMSSLHGNLSESNFKALYAGSPYQSF</sequence>
<feature type="domain" description="K Homology" evidence="3">
    <location>
        <begin position="353"/>
        <end position="424"/>
    </location>
</feature>
<reference evidence="4 5" key="1">
    <citation type="submission" date="2014-06" db="EMBL/GenBank/DDBJ databases">
        <authorList>
            <person name="Swart Estienne"/>
        </authorList>
    </citation>
    <scope>NUCLEOTIDE SEQUENCE [LARGE SCALE GENOMIC DNA]</scope>
    <source>
        <strain evidence="4 5">130c</strain>
    </source>
</reference>
<keyword evidence="2" id="KW-0694">RNA-binding</keyword>
<dbReference type="SUPFAM" id="SSF54791">
    <property type="entry name" value="Eukaryotic type KH-domain (KH-domain type I)"/>
    <property type="match status" value="3"/>
</dbReference>
<protein>
    <submittedName>
        <fullName evidence="4">Kh domain containing protein</fullName>
    </submittedName>
</protein>
<dbReference type="PANTHER" id="PTHR10288">
    <property type="entry name" value="KH DOMAIN CONTAINING RNA BINDING PROTEIN"/>
    <property type="match status" value="1"/>
</dbReference>
<feature type="domain" description="K Homology" evidence="3">
    <location>
        <begin position="48"/>
        <end position="133"/>
    </location>
</feature>
<dbReference type="Pfam" id="PF00013">
    <property type="entry name" value="KH_1"/>
    <property type="match status" value="2"/>
</dbReference>
<dbReference type="Pfam" id="PF22675">
    <property type="entry name" value="KH-I_KHDC4-BBP"/>
    <property type="match status" value="1"/>
</dbReference>
<dbReference type="InterPro" id="IPR055256">
    <property type="entry name" value="KH_1_KHDC4/BBP-like"/>
</dbReference>
<dbReference type="InParanoid" id="A0A077ZUA8"/>
<evidence type="ECO:0000256" key="1">
    <source>
        <dbReference type="ARBA" id="ARBA00022737"/>
    </source>
</evidence>
<dbReference type="Gene3D" id="3.30.1370.10">
    <property type="entry name" value="K Homology domain, type 1"/>
    <property type="match status" value="3"/>
</dbReference>
<dbReference type="AlphaFoldDB" id="A0A077ZUA8"/>
<dbReference type="PROSITE" id="PS50084">
    <property type="entry name" value="KH_TYPE_1"/>
    <property type="match status" value="3"/>
</dbReference>
<keyword evidence="1" id="KW-0677">Repeat</keyword>
<proteinExistence type="predicted"/>
<organism evidence="4 5">
    <name type="scientific">Stylonychia lemnae</name>
    <name type="common">Ciliate</name>
    <dbReference type="NCBI Taxonomy" id="5949"/>
    <lineage>
        <taxon>Eukaryota</taxon>
        <taxon>Sar</taxon>
        <taxon>Alveolata</taxon>
        <taxon>Ciliophora</taxon>
        <taxon>Intramacronucleata</taxon>
        <taxon>Spirotrichea</taxon>
        <taxon>Stichotrichia</taxon>
        <taxon>Sporadotrichida</taxon>
        <taxon>Oxytrichidae</taxon>
        <taxon>Stylonychinae</taxon>
        <taxon>Stylonychia</taxon>
    </lineage>
</organism>
<name>A0A077ZUA8_STYLE</name>
<dbReference type="OrthoDB" id="313257at2759"/>
<gene>
    <name evidence="4" type="primary">Contig13261.g14147</name>
    <name evidence="4" type="ORF">STYLEM_2434</name>
</gene>
<evidence type="ECO:0000313" key="5">
    <source>
        <dbReference type="Proteomes" id="UP000039865"/>
    </source>
</evidence>
<dbReference type="InterPro" id="IPR004088">
    <property type="entry name" value="KH_dom_type_1"/>
</dbReference>
<dbReference type="Proteomes" id="UP000039865">
    <property type="component" value="Unassembled WGS sequence"/>
</dbReference>
<dbReference type="GO" id="GO:0003723">
    <property type="term" value="F:RNA binding"/>
    <property type="evidence" value="ECO:0007669"/>
    <property type="project" value="UniProtKB-UniRule"/>
</dbReference>
<evidence type="ECO:0000259" key="3">
    <source>
        <dbReference type="SMART" id="SM00322"/>
    </source>
</evidence>
<dbReference type="InterPro" id="IPR004087">
    <property type="entry name" value="KH_dom"/>
</dbReference>
<keyword evidence="5" id="KW-1185">Reference proteome</keyword>
<evidence type="ECO:0000313" key="4">
    <source>
        <dbReference type="EMBL" id="CDW73457.1"/>
    </source>
</evidence>
<feature type="domain" description="K Homology" evidence="3">
    <location>
        <begin position="174"/>
        <end position="245"/>
    </location>
</feature>
<accession>A0A077ZUA8</accession>
<evidence type="ECO:0000256" key="2">
    <source>
        <dbReference type="PROSITE-ProRule" id="PRU00117"/>
    </source>
</evidence>
<dbReference type="CDD" id="cd00105">
    <property type="entry name" value="KH-I"/>
    <property type="match status" value="1"/>
</dbReference>
<dbReference type="EMBL" id="CCKQ01002364">
    <property type="protein sequence ID" value="CDW73457.1"/>
    <property type="molecule type" value="Genomic_DNA"/>
</dbReference>